<keyword evidence="3" id="KW-0539">Nucleus</keyword>
<keyword evidence="7" id="KW-1185">Reference proteome</keyword>
<dbReference type="OMA" id="CERCANT"/>
<dbReference type="InterPro" id="IPR005172">
    <property type="entry name" value="CRC"/>
</dbReference>
<feature type="domain" description="CRC" evidence="5">
    <location>
        <begin position="230"/>
        <end position="460"/>
    </location>
</feature>
<proteinExistence type="inferred from homology"/>
<comment type="similarity">
    <text evidence="2">Belongs to the lin-54 family.</text>
</comment>
<dbReference type="PANTHER" id="PTHR12446">
    <property type="entry name" value="TESMIN/TSO1-RELATED"/>
    <property type="match status" value="1"/>
</dbReference>
<comment type="subcellular location">
    <subcellularLocation>
        <location evidence="1">Nucleus</location>
    </subcellularLocation>
</comment>
<organism evidence="6 7">
    <name type="scientific">Thalassiosira oceanica</name>
    <name type="common">Marine diatom</name>
    <dbReference type="NCBI Taxonomy" id="159749"/>
    <lineage>
        <taxon>Eukaryota</taxon>
        <taxon>Sar</taxon>
        <taxon>Stramenopiles</taxon>
        <taxon>Ochrophyta</taxon>
        <taxon>Bacillariophyta</taxon>
        <taxon>Coscinodiscophyceae</taxon>
        <taxon>Thalassiosirophycidae</taxon>
        <taxon>Thalassiosirales</taxon>
        <taxon>Thalassiosiraceae</taxon>
        <taxon>Thalassiosira</taxon>
    </lineage>
</organism>
<dbReference type="EMBL" id="AGNL01048039">
    <property type="protein sequence ID" value="EJK46048.1"/>
    <property type="molecule type" value="Genomic_DNA"/>
</dbReference>
<dbReference type="Proteomes" id="UP000266841">
    <property type="component" value="Unassembled WGS sequence"/>
</dbReference>
<sequence>MDLPAGSSAREDMDGHTTDNKTLNGGTAGRSDSCGVLEESSPKDDQRKSQNPAPALVSSRTSTSSHRDDEGESASACSVDNGGRAISMVHAWHPEGGNGRDPPDAAVTEAVSTGTGKHDEGCRVEQFHAPKIHKPIQYRCLPAAAPPVGQIPHHAYQRQMSSASVVQGPGPSSRGFRSYHPIEQFQQRQAPPSHYVYPPYVHVAPTVVPTVHTQKPPQPQVLTLRQRSASDKGCSCSKTQCLKLYCSCFANNLLCNKDVCICSDCKNCEAESTEDGAILKARRSILRKNPKAFKSKFQSGTREHPTTYSRYPSTNRNPSLISSSEYQFRSLDRPIPLPDGERAQNISYDRSDDRRASSSLSTSRTSESNASYVHRPLATAAPHPDYQGYAAPGYQNYATHSNHPIGHGHQYSQGPMRPKVHRTGCKCRKSRCLKKYCECFSNGVKCGASCSCENCGNQPAQEGPPPLMGVDTLATAARVVAAMPTSQDSVQSFDRLETVISDETSRPPSEPSFSSKASIIDDDSSKGTLATASSKMDFLATLATNALDDMKNSRNDEYAPVNYKRKAEQISAPTYNDNYHHHPPGPSSSRRSYYDRLPPSLQHDASYNRYSHRPYAHYPPPAHAHGGYNPRSQAINVVPQFHREQPFTGQSDTHPDKIKLPSGVSFRKICSHCGRQRAEHADFGFGSKCRMNTCGRCGADEETHKIHNVMMGFHCTLSAENGADPGASAKYDATLNDLSARAEVQKHRVAATIS</sequence>
<feature type="compositionally biased region" description="Low complexity" evidence="4">
    <location>
        <begin position="587"/>
        <end position="597"/>
    </location>
</feature>
<dbReference type="AlphaFoldDB" id="K0R143"/>
<name>K0R143_THAOC</name>
<comment type="caution">
    <text evidence="6">The sequence shown here is derived from an EMBL/GenBank/DDBJ whole genome shotgun (WGS) entry which is preliminary data.</text>
</comment>
<dbReference type="GO" id="GO:0005634">
    <property type="term" value="C:nucleus"/>
    <property type="evidence" value="ECO:0007669"/>
    <property type="project" value="UniProtKB-SubCell"/>
</dbReference>
<feature type="compositionally biased region" description="Low complexity" evidence="4">
    <location>
        <begin position="357"/>
        <end position="372"/>
    </location>
</feature>
<dbReference type="PROSITE" id="PS51634">
    <property type="entry name" value="CRC"/>
    <property type="match status" value="1"/>
</dbReference>
<evidence type="ECO:0000256" key="3">
    <source>
        <dbReference type="ARBA" id="ARBA00023242"/>
    </source>
</evidence>
<feature type="compositionally biased region" description="Polar residues" evidence="4">
    <location>
        <begin position="296"/>
        <end position="327"/>
    </location>
</feature>
<dbReference type="Pfam" id="PF03638">
    <property type="entry name" value="TCR"/>
    <property type="match status" value="2"/>
</dbReference>
<dbReference type="InterPro" id="IPR033467">
    <property type="entry name" value="Tesmin/TSO1-like_CXC"/>
</dbReference>
<feature type="region of interest" description="Disordered" evidence="4">
    <location>
        <begin position="501"/>
        <end position="526"/>
    </location>
</feature>
<evidence type="ECO:0000256" key="4">
    <source>
        <dbReference type="SAM" id="MobiDB-lite"/>
    </source>
</evidence>
<dbReference type="SMART" id="SM01114">
    <property type="entry name" value="CXC"/>
    <property type="match status" value="2"/>
</dbReference>
<evidence type="ECO:0000313" key="6">
    <source>
        <dbReference type="EMBL" id="EJK46048.1"/>
    </source>
</evidence>
<dbReference type="InterPro" id="IPR028307">
    <property type="entry name" value="Lin-54_fam"/>
</dbReference>
<dbReference type="eggNOG" id="KOG1171">
    <property type="taxonomic scope" value="Eukaryota"/>
</dbReference>
<feature type="region of interest" description="Disordered" evidence="4">
    <location>
        <begin position="573"/>
        <end position="597"/>
    </location>
</feature>
<feature type="region of interest" description="Disordered" evidence="4">
    <location>
        <begin position="291"/>
        <end position="372"/>
    </location>
</feature>
<protein>
    <recommendedName>
        <fullName evidence="5">CRC domain-containing protein</fullName>
    </recommendedName>
</protein>
<evidence type="ECO:0000313" key="7">
    <source>
        <dbReference type="Proteomes" id="UP000266841"/>
    </source>
</evidence>
<feature type="region of interest" description="Disordered" evidence="4">
    <location>
        <begin position="1"/>
        <end position="119"/>
    </location>
</feature>
<evidence type="ECO:0000256" key="1">
    <source>
        <dbReference type="ARBA" id="ARBA00004123"/>
    </source>
</evidence>
<accession>K0R143</accession>
<reference evidence="6 7" key="1">
    <citation type="journal article" date="2012" name="Genome Biol.">
        <title>Genome and low-iron response of an oceanic diatom adapted to chronic iron limitation.</title>
        <authorList>
            <person name="Lommer M."/>
            <person name="Specht M."/>
            <person name="Roy A.S."/>
            <person name="Kraemer L."/>
            <person name="Andreson R."/>
            <person name="Gutowska M.A."/>
            <person name="Wolf J."/>
            <person name="Bergner S.V."/>
            <person name="Schilhabel M.B."/>
            <person name="Klostermeier U.C."/>
            <person name="Beiko R.G."/>
            <person name="Rosenstiel P."/>
            <person name="Hippler M."/>
            <person name="Laroche J."/>
        </authorList>
    </citation>
    <scope>NUCLEOTIDE SEQUENCE [LARGE SCALE GENOMIC DNA]</scope>
    <source>
        <strain evidence="6 7">CCMP1005</strain>
    </source>
</reference>
<evidence type="ECO:0000259" key="5">
    <source>
        <dbReference type="PROSITE" id="PS51634"/>
    </source>
</evidence>
<feature type="compositionally biased region" description="Basic and acidic residues" evidence="4">
    <location>
        <begin position="9"/>
        <end position="19"/>
    </location>
</feature>
<dbReference type="GO" id="GO:0006355">
    <property type="term" value="P:regulation of DNA-templated transcription"/>
    <property type="evidence" value="ECO:0007669"/>
    <property type="project" value="TreeGrafter"/>
</dbReference>
<dbReference type="PANTHER" id="PTHR12446:SF34">
    <property type="entry name" value="PROTEIN LIN-54 HOMOLOG"/>
    <property type="match status" value="1"/>
</dbReference>
<dbReference type="OrthoDB" id="49241at2759"/>
<gene>
    <name evidence="6" type="ORF">THAOC_35308</name>
</gene>
<evidence type="ECO:0000256" key="2">
    <source>
        <dbReference type="ARBA" id="ARBA00007267"/>
    </source>
</evidence>